<dbReference type="GO" id="GO:0051307">
    <property type="term" value="P:meiotic chromosome separation"/>
    <property type="evidence" value="ECO:0007669"/>
    <property type="project" value="TreeGrafter"/>
</dbReference>
<feature type="region of interest" description="Disordered" evidence="5">
    <location>
        <begin position="2060"/>
        <end position="2095"/>
    </location>
</feature>
<keyword evidence="8" id="KW-1185">Reference proteome</keyword>
<dbReference type="GO" id="GO:0006508">
    <property type="term" value="P:proteolysis"/>
    <property type="evidence" value="ECO:0007669"/>
    <property type="project" value="InterPro"/>
</dbReference>
<dbReference type="InterPro" id="IPR005314">
    <property type="entry name" value="Peptidase_C50"/>
</dbReference>
<dbReference type="MEROPS" id="C50.001"/>
<name>U1G8A9_ENDPU</name>
<dbReference type="GO" id="GO:0072686">
    <property type="term" value="C:mitotic spindle"/>
    <property type="evidence" value="ECO:0007669"/>
    <property type="project" value="TreeGrafter"/>
</dbReference>
<accession>U1G8A9</accession>
<dbReference type="RefSeq" id="XP_007800660.1">
    <property type="nucleotide sequence ID" value="XM_007802469.1"/>
</dbReference>
<organism evidence="7 8">
    <name type="scientific">Endocarpon pusillum (strain Z07020 / HMAS-L-300199)</name>
    <name type="common">Lichen-forming fungus</name>
    <dbReference type="NCBI Taxonomy" id="1263415"/>
    <lineage>
        <taxon>Eukaryota</taxon>
        <taxon>Fungi</taxon>
        <taxon>Dikarya</taxon>
        <taxon>Ascomycota</taxon>
        <taxon>Pezizomycotina</taxon>
        <taxon>Eurotiomycetes</taxon>
        <taxon>Chaetothyriomycetidae</taxon>
        <taxon>Verrucariales</taxon>
        <taxon>Verrucariaceae</taxon>
        <taxon>Endocarpon</taxon>
    </lineage>
</organism>
<dbReference type="HOGENOM" id="CLU_000454_0_0_1"/>
<feature type="compositionally biased region" description="Polar residues" evidence="5">
    <location>
        <begin position="170"/>
        <end position="179"/>
    </location>
</feature>
<feature type="compositionally biased region" description="Polar residues" evidence="5">
    <location>
        <begin position="124"/>
        <end position="134"/>
    </location>
</feature>
<feature type="region of interest" description="Disordered" evidence="5">
    <location>
        <begin position="1311"/>
        <end position="1354"/>
    </location>
</feature>
<evidence type="ECO:0000256" key="5">
    <source>
        <dbReference type="SAM" id="MobiDB-lite"/>
    </source>
</evidence>
<dbReference type="PANTHER" id="PTHR12792:SF0">
    <property type="entry name" value="SEPARIN"/>
    <property type="match status" value="1"/>
</dbReference>
<evidence type="ECO:0000256" key="1">
    <source>
        <dbReference type="ARBA" id="ARBA00000451"/>
    </source>
</evidence>
<dbReference type="GO" id="GO:0004197">
    <property type="term" value="F:cysteine-type endopeptidase activity"/>
    <property type="evidence" value="ECO:0007669"/>
    <property type="project" value="InterPro"/>
</dbReference>
<sequence>MTVANVLCEAQVDRVSADTQSAGTCSAPTLSLLRALLGLDDTAKDAWNGATAPKSTKEKTATATRAVKPTNESKVGSIANFTILSCPDLPIKCLPVNRRVALATVTFNKTLKNLGDALKARQTSTYVQSGNTRSPLKETQGRIPSVTKKTSKPGAPSQRLRPKSPELQRKASQPTPPSFDQATLLATAECARTCLQCLRLSKGGDSATEKQDEQLEKGALVLISKLQGLGLVASAIEETLNVRKALEHILRRQEEHPMNGAEVGRKSYGSLDQCIDFEYCGNNAITFALITAFQAKVLQLIAVDDGSQAGENLLEQLDPSNARSPCRALLHGVERGWLSAEKAALQLHALSQNVLSICSVPTNGTSEKPTSLSYREVQFRMQCLALQIRCYWWQIAHHQPDIDKEVWVPFNHYVGSLRRRASQITKAHFVLVKGCLDQLLNVLSETQNALNDGKLTLQPSSAVMLTLQNMAEAAGSTRESTALLHDLIGLCTDRSGLPAVISYCKLADALLLDIGSRTEDLIHTLETTLTLLERPLKGTTTEMEDLLIQASSLRKAAVKRFTEISEKLQKSAPCDESYSRLSNVCIRIIFGVLHFVVRYTSFKRQDEPKARCVAKSSERGQHLALIAQQSSKSALAAVHSNITHQYVSWEFCTAALDDCLAVRKIMNEDCEVVPNTDVKVSNMFWSWYLKQKESGASSFNLVSILMRSIQPLERSTPAEARTGFLAVKCERAAALYVELKQIKSARQVLAIAITAHLQDAIFSNAFEREPTQSPQQMWVEADSAGFILGRVLSAYARLLIRDAHDPPSSCFYDKADLKREERALLLEKQFGALRDMLVSQNLHPRLKEVVEVVLSLYSESTHLLYQLRFISTVLSFCSRNSIRPCQFLPEQAVKLCMDRPTEYILPGRSASARCLHSFVLVQYAFQNGSTSVELLQHLVSFHTMARDSCDSWTCVLRSVNDPAIIIAQVQSVVDYTDMLGLMQIKLDALLLMKHLLELQPEKDVPALVSCTTHIGLQYTRMGLTNIAGRTLANAERYLTQSSSKTLIALQWHLAYAEYLIALSSCEKAAEHLVSAQWRYEADFISDQESGFSGPRIAQHKYLAQAACLASDVALQHGDIDSAIMHAKKSVRLSIRLWSMLEKLLGVKRLPVVVERKDAKLEGLTEDLSDMTLSTEVQLKASSPKAAAFWAYVQIHFEGLLHLSSLSVHHGSFQDAVYYCEQAKKVAEAIESDFLLRRSASTLAALLAQGGRLQGSQLMLDLCASHIKDTGTPMDSVRVSMVLASAHLARGEFNRGLEATEHAQKALSKIQTEDHLFSHSKTQEESSARATTTQRAFRSAGQRASKASKPHQQPNEVVGVAAHIDVKDVPARELVAPISGSVWMQALQAEALLLKSSLCIKSGCEKDAMNLLKQVICLARPSATDVKHSVLQATLMLADALRLFQSDAVYSVLSESSIAFPTHRGEAEVGLRYENGAQGEMTSTRLNPVGSPRKKTMKKQASTPTALLKPKELLSNARELLLSFLYSSLSSSASTVANELCCLLTRVQLISTALSDATSLSTFQIACHFNAPKSMRWFREVASISADNVLGDKPRVFAWPEIRDCDECTTSALDCALLQQQLHKTLPPSWNVITMAMADDSSEMIISKIRQNYSPFLLRLPLDRSAGEDLDEEPFRFHTAYSELGDIISNANLTAHDMKAGSNRQAKKLWWATREALDARLASLLENIETLWLGGFRGVFSDQYHDEELLSRFLESLSRTLDRHLPSRRKAGAASKPRMHLHPYVLELFVALGHPDKGDLDDAIMDLLYFVIDILQFQDERNAYDEVDFDAIVLEVNDALRSYHEAARAAPANQGRHTILILDQGLHSFPWESLPCLEGQSVSRMPSLACLQERLLRMRQNNEISSGLHIDACNGAYILNPSSDLASTQETLLGPFSHSLATYTSIVNRAPSEIEFESCLRDKDLCLYFGHGSGAQYIRGRTIKRLKQCAVTFLMGCSSSKMVECGQFEPYGVPYNYLYGGSAAVVGTLWDVTDKDIDRFAMETFINWGLLDRSVVVENTKERARKTKPRGTGRAKKQNAGPRDRPAGEQTQTEVGLDDAVAKARDACVLRYLNGAAPVIYGIPVYLKW</sequence>
<dbReference type="OrthoDB" id="10255632at2759"/>
<dbReference type="GO" id="GO:0044732">
    <property type="term" value="C:mitotic spindle pole body"/>
    <property type="evidence" value="ECO:0007669"/>
    <property type="project" value="TreeGrafter"/>
</dbReference>
<dbReference type="InterPro" id="IPR030397">
    <property type="entry name" value="SEPARIN_core_dom"/>
</dbReference>
<evidence type="ECO:0000313" key="7">
    <source>
        <dbReference type="EMBL" id="ERF73657.1"/>
    </source>
</evidence>
<evidence type="ECO:0000256" key="2">
    <source>
        <dbReference type="ARBA" id="ARBA00012489"/>
    </source>
</evidence>
<feature type="region of interest" description="Disordered" evidence="5">
    <location>
        <begin position="1480"/>
        <end position="1501"/>
    </location>
</feature>
<dbReference type="Proteomes" id="UP000019373">
    <property type="component" value="Unassembled WGS sequence"/>
</dbReference>
<feature type="compositionally biased region" description="Basic residues" evidence="5">
    <location>
        <begin position="2062"/>
        <end position="2076"/>
    </location>
</feature>
<dbReference type="PANTHER" id="PTHR12792">
    <property type="entry name" value="EXTRA SPINDLE POLES 1-RELATED"/>
    <property type="match status" value="1"/>
</dbReference>
<keyword evidence="3" id="KW-0378">Hydrolase</keyword>
<dbReference type="EMBL" id="KE720941">
    <property type="protein sequence ID" value="ERF73657.1"/>
    <property type="molecule type" value="Genomic_DNA"/>
</dbReference>
<feature type="region of interest" description="Disordered" evidence="5">
    <location>
        <begin position="124"/>
        <end position="179"/>
    </location>
</feature>
<dbReference type="GeneID" id="19235970"/>
<dbReference type="eggNOG" id="KOG1849">
    <property type="taxonomic scope" value="Eukaryota"/>
</dbReference>
<proteinExistence type="predicted"/>
<dbReference type="PROSITE" id="PS51700">
    <property type="entry name" value="SEPARIN"/>
    <property type="match status" value="1"/>
</dbReference>
<dbReference type="OMA" id="FWSRYIK"/>
<comment type="catalytic activity">
    <reaction evidence="1">
        <text>All bonds known to be hydrolyzed by this endopeptidase have arginine in P1 and an acidic residue in P4. P6 is often occupied by an acidic residue or by a hydroxy-amino-acid residue, the phosphorylation of which enhances cleavage.</text>
        <dbReference type="EC" id="3.4.22.49"/>
    </reaction>
</comment>
<protein>
    <recommendedName>
        <fullName evidence="2">separase</fullName>
        <ecNumber evidence="2">3.4.22.49</ecNumber>
    </recommendedName>
</protein>
<evidence type="ECO:0000256" key="4">
    <source>
        <dbReference type="ARBA" id="ARBA00022829"/>
    </source>
</evidence>
<evidence type="ECO:0000259" key="6">
    <source>
        <dbReference type="PROSITE" id="PS51700"/>
    </source>
</evidence>
<reference evidence="8" key="1">
    <citation type="journal article" date="2014" name="BMC Genomics">
        <title>Genome characteristics reveal the impact of lichenization on lichen-forming fungus Endocarpon pusillum Hedwig (Verrucariales, Ascomycota).</title>
        <authorList>
            <person name="Wang Y.-Y."/>
            <person name="Liu B."/>
            <person name="Zhang X.-Y."/>
            <person name="Zhou Q.-M."/>
            <person name="Zhang T."/>
            <person name="Li H."/>
            <person name="Yu Y.-F."/>
            <person name="Zhang X.-L."/>
            <person name="Hao X.-Y."/>
            <person name="Wang M."/>
            <person name="Wang L."/>
            <person name="Wei J.-C."/>
        </authorList>
    </citation>
    <scope>NUCLEOTIDE SEQUENCE [LARGE SCALE GENOMIC DNA]</scope>
    <source>
        <strain evidence="8">Z07020 / HMAS-L-300199</strain>
    </source>
</reference>
<feature type="compositionally biased region" description="Basic and acidic residues" evidence="5">
    <location>
        <begin position="1311"/>
        <end position="1326"/>
    </location>
</feature>
<dbReference type="EC" id="3.4.22.49" evidence="2"/>
<keyword evidence="4" id="KW-0159">Chromosome partition</keyword>
<dbReference type="Pfam" id="PF03568">
    <property type="entry name" value="Separin_C"/>
    <property type="match status" value="1"/>
</dbReference>
<dbReference type="GO" id="GO:0005737">
    <property type="term" value="C:cytoplasm"/>
    <property type="evidence" value="ECO:0007669"/>
    <property type="project" value="TreeGrafter"/>
</dbReference>
<feature type="domain" description="Peptidase C50" evidence="6">
    <location>
        <begin position="1911"/>
        <end position="2007"/>
    </location>
</feature>
<evidence type="ECO:0000313" key="8">
    <source>
        <dbReference type="Proteomes" id="UP000019373"/>
    </source>
</evidence>
<evidence type="ECO:0000256" key="3">
    <source>
        <dbReference type="ARBA" id="ARBA00022801"/>
    </source>
</evidence>
<gene>
    <name evidence="7" type="ORF">EPUS_00910</name>
</gene>
<dbReference type="GO" id="GO:0005634">
    <property type="term" value="C:nucleus"/>
    <property type="evidence" value="ECO:0007669"/>
    <property type="project" value="InterPro"/>
</dbReference>